<feature type="transmembrane region" description="Helical" evidence="10">
    <location>
        <begin position="126"/>
        <end position="145"/>
    </location>
</feature>
<evidence type="ECO:0000256" key="5">
    <source>
        <dbReference type="ARBA" id="ARBA00022692"/>
    </source>
</evidence>
<protein>
    <submittedName>
        <fullName evidence="11">Phosphatidylinositol-glycan biosynthesis class S protein-domain-containing protein</fullName>
    </submittedName>
</protein>
<evidence type="ECO:0000256" key="4">
    <source>
        <dbReference type="ARBA" id="ARBA00022502"/>
    </source>
</evidence>
<dbReference type="InterPro" id="IPR019540">
    <property type="entry name" value="PtdIno-glycan_biosynth_class_S"/>
</dbReference>
<dbReference type="AlphaFoldDB" id="A0A433A336"/>
<evidence type="ECO:0000256" key="3">
    <source>
        <dbReference type="ARBA" id="ARBA00005316"/>
    </source>
</evidence>
<organism evidence="11 12">
    <name type="scientific">Jimgerdemannia flammicorona</name>
    <dbReference type="NCBI Taxonomy" id="994334"/>
    <lineage>
        <taxon>Eukaryota</taxon>
        <taxon>Fungi</taxon>
        <taxon>Fungi incertae sedis</taxon>
        <taxon>Mucoromycota</taxon>
        <taxon>Mucoromycotina</taxon>
        <taxon>Endogonomycetes</taxon>
        <taxon>Endogonales</taxon>
        <taxon>Endogonaceae</taxon>
        <taxon>Jimgerdemannia</taxon>
    </lineage>
</organism>
<dbReference type="OrthoDB" id="2355179at2759"/>
<dbReference type="PANTHER" id="PTHR21072:SF13">
    <property type="entry name" value="GPI TRANSAMIDASE COMPONENT PIG-S"/>
    <property type="match status" value="1"/>
</dbReference>
<evidence type="ECO:0000256" key="9">
    <source>
        <dbReference type="ARBA" id="ARBA00023180"/>
    </source>
</evidence>
<keyword evidence="8 10" id="KW-0472">Membrane</keyword>
<sequence>MRESLFWICGFTSPPLQYHICALAADGHHRHGDGPSCPAAHCGEYCQRRIDSQVIGAAGQRDPKHGRTRSDPDRALDSLRLSCDTLQAGDYASSLAHSILAIERAERAFFDPTMVSMLYFPDEHKYAIYMPLFVPISVPLFMALWKEAREARQRRKAGKAKVD</sequence>
<gene>
    <name evidence="11" type="ORF">BC936DRAFT_140995</name>
</gene>
<evidence type="ECO:0000256" key="10">
    <source>
        <dbReference type="SAM" id="Phobius"/>
    </source>
</evidence>
<evidence type="ECO:0000256" key="2">
    <source>
        <dbReference type="ARBA" id="ARBA00004687"/>
    </source>
</evidence>
<keyword evidence="4" id="KW-0337">GPI-anchor biosynthesis</keyword>
<dbReference type="GO" id="GO:0016255">
    <property type="term" value="P:attachment of GPI anchor to protein"/>
    <property type="evidence" value="ECO:0007669"/>
    <property type="project" value="InterPro"/>
</dbReference>
<evidence type="ECO:0000256" key="1">
    <source>
        <dbReference type="ARBA" id="ARBA00004477"/>
    </source>
</evidence>
<dbReference type="PANTHER" id="PTHR21072">
    <property type="entry name" value="GPI TRANSAMIDASE COMPONENT PIG-S"/>
    <property type="match status" value="1"/>
</dbReference>
<comment type="pathway">
    <text evidence="2">Glycolipid biosynthesis; glycosylphosphatidylinositol-anchor biosynthesis.</text>
</comment>
<evidence type="ECO:0000256" key="7">
    <source>
        <dbReference type="ARBA" id="ARBA00022989"/>
    </source>
</evidence>
<evidence type="ECO:0000313" key="11">
    <source>
        <dbReference type="EMBL" id="RUO97097.1"/>
    </source>
</evidence>
<reference evidence="11 12" key="1">
    <citation type="journal article" date="2018" name="New Phytol.">
        <title>Phylogenomics of Endogonaceae and evolution of mycorrhizas within Mucoromycota.</title>
        <authorList>
            <person name="Chang Y."/>
            <person name="Desiro A."/>
            <person name="Na H."/>
            <person name="Sandor L."/>
            <person name="Lipzen A."/>
            <person name="Clum A."/>
            <person name="Barry K."/>
            <person name="Grigoriev I.V."/>
            <person name="Martin F.M."/>
            <person name="Stajich J.E."/>
            <person name="Smith M.E."/>
            <person name="Bonito G."/>
            <person name="Spatafora J.W."/>
        </authorList>
    </citation>
    <scope>NUCLEOTIDE SEQUENCE [LARGE SCALE GENOMIC DNA]</scope>
    <source>
        <strain evidence="11 12">GMNB39</strain>
    </source>
</reference>
<dbReference type="EMBL" id="RBNI01018454">
    <property type="protein sequence ID" value="RUO97097.1"/>
    <property type="molecule type" value="Genomic_DNA"/>
</dbReference>
<proteinExistence type="inferred from homology"/>
<evidence type="ECO:0000256" key="8">
    <source>
        <dbReference type="ARBA" id="ARBA00023136"/>
    </source>
</evidence>
<accession>A0A433A336</accession>
<keyword evidence="7 10" id="KW-1133">Transmembrane helix</keyword>
<keyword evidence="9" id="KW-0325">Glycoprotein</keyword>
<keyword evidence="6" id="KW-0256">Endoplasmic reticulum</keyword>
<dbReference type="UniPathway" id="UPA00196"/>
<keyword evidence="5 10" id="KW-0812">Transmembrane</keyword>
<comment type="subcellular location">
    <subcellularLocation>
        <location evidence="1">Endoplasmic reticulum membrane</location>
        <topology evidence="1">Multi-pass membrane protein</topology>
    </subcellularLocation>
</comment>
<comment type="similarity">
    <text evidence="3">Belongs to the PIGS family.</text>
</comment>
<evidence type="ECO:0000313" key="12">
    <source>
        <dbReference type="Proteomes" id="UP000268093"/>
    </source>
</evidence>
<dbReference type="GO" id="GO:0042765">
    <property type="term" value="C:GPI-anchor transamidase complex"/>
    <property type="evidence" value="ECO:0007669"/>
    <property type="project" value="InterPro"/>
</dbReference>
<keyword evidence="12" id="KW-1185">Reference proteome</keyword>
<comment type="caution">
    <text evidence="11">The sequence shown here is derived from an EMBL/GenBank/DDBJ whole genome shotgun (WGS) entry which is preliminary data.</text>
</comment>
<dbReference type="Proteomes" id="UP000268093">
    <property type="component" value="Unassembled WGS sequence"/>
</dbReference>
<evidence type="ECO:0000256" key="6">
    <source>
        <dbReference type="ARBA" id="ARBA00022824"/>
    </source>
</evidence>
<dbReference type="GO" id="GO:0006506">
    <property type="term" value="P:GPI anchor biosynthetic process"/>
    <property type="evidence" value="ECO:0007669"/>
    <property type="project" value="UniProtKB-UniPathway"/>
</dbReference>
<dbReference type="Pfam" id="PF10510">
    <property type="entry name" value="PIG-S"/>
    <property type="match status" value="1"/>
</dbReference>
<name>A0A433A336_9FUNG</name>